<keyword evidence="1" id="KW-1133">Transmembrane helix</keyword>
<gene>
    <name evidence="2" type="ORF">FBZ88_106134</name>
</gene>
<dbReference type="AlphaFoldDB" id="A0A560G1H7"/>
<accession>A0A560G1H7</accession>
<evidence type="ECO:0000313" key="2">
    <source>
        <dbReference type="EMBL" id="TWB27671.1"/>
    </source>
</evidence>
<keyword evidence="1" id="KW-0812">Transmembrane</keyword>
<keyword evidence="3" id="KW-1185">Reference proteome</keyword>
<dbReference type="Pfam" id="PF13801">
    <property type="entry name" value="Metal_resist"/>
    <property type="match status" value="1"/>
</dbReference>
<reference evidence="2 3" key="1">
    <citation type="submission" date="2019-06" db="EMBL/GenBank/DDBJ databases">
        <title>Genomic Encyclopedia of Type Strains, Phase IV (KMG-V): Genome sequencing to study the core and pangenomes of soil and plant-associated prokaryotes.</title>
        <authorList>
            <person name="Whitman W."/>
        </authorList>
    </citation>
    <scope>NUCLEOTIDE SEQUENCE [LARGE SCALE GENOMIC DNA]</scope>
    <source>
        <strain evidence="2 3">BR 11865</strain>
    </source>
</reference>
<proteinExistence type="predicted"/>
<dbReference type="Proteomes" id="UP000316545">
    <property type="component" value="Unassembled WGS sequence"/>
</dbReference>
<keyword evidence="1" id="KW-0472">Membrane</keyword>
<evidence type="ECO:0000256" key="1">
    <source>
        <dbReference type="SAM" id="Phobius"/>
    </source>
</evidence>
<organism evidence="2 3">
    <name type="scientific">Nitrospirillum amazonense</name>
    <dbReference type="NCBI Taxonomy" id="28077"/>
    <lineage>
        <taxon>Bacteria</taxon>
        <taxon>Pseudomonadati</taxon>
        <taxon>Pseudomonadota</taxon>
        <taxon>Alphaproteobacteria</taxon>
        <taxon>Rhodospirillales</taxon>
        <taxon>Azospirillaceae</taxon>
        <taxon>Nitrospirillum</taxon>
    </lineage>
</organism>
<sequence>MTEGRAHSDPGTSPGSPTLSKLVIVLLAISVSINLLVAGMVVGQRLDGVRPLGRVNVTRGDANPNNNSRPGPYDLFVKNAPEQVLPFLKDAITAHQDLSQIQLQQLRDARREAVQQLKAQPFDAAAANAAFARVRGLIAEIQQNVHETALGAYARAYGQTPPSANPDKPQ</sequence>
<evidence type="ECO:0000313" key="3">
    <source>
        <dbReference type="Proteomes" id="UP000316545"/>
    </source>
</evidence>
<dbReference type="InterPro" id="IPR025961">
    <property type="entry name" value="Metal_resist"/>
</dbReference>
<protein>
    <submittedName>
        <fullName evidence="2">Heavy-metal resistance protein</fullName>
    </submittedName>
</protein>
<dbReference type="EMBL" id="VITO01000006">
    <property type="protein sequence ID" value="TWB27671.1"/>
    <property type="molecule type" value="Genomic_DNA"/>
</dbReference>
<comment type="caution">
    <text evidence="2">The sequence shown here is derived from an EMBL/GenBank/DDBJ whole genome shotgun (WGS) entry which is preliminary data.</text>
</comment>
<name>A0A560G1H7_9PROT</name>
<feature type="transmembrane region" description="Helical" evidence="1">
    <location>
        <begin position="22"/>
        <end position="42"/>
    </location>
</feature>